<protein>
    <submittedName>
        <fullName evidence="4">Lysin A</fullName>
    </submittedName>
</protein>
<evidence type="ECO:0000256" key="2">
    <source>
        <dbReference type="ARBA" id="ARBA00022638"/>
    </source>
</evidence>
<sequence length="260" mass="28401">MTYMDPFPRGTRISQEFRASPGGYNPRGGHTGRDYAVPVGTPVRAAADGIIRNSSWLSDNYMANPWWLTRYGGDTLVLDCTDALGRTDTMPTFVYAHLKDSTAPVGKRVKKGEIIGYSGNSGTATTGPHCHVERLNPRYNLRDDVYGRSPLGFDEFYVAPKPPAPKPPAPKPVVKPAAKPVRVVRVVASPIVNERQGSSHLSKKLRQFKKGDKLTFKGYKIGTDPYRDGNNVWFVGAFSSTCFHSGGFVGGKNTAGLPRL</sequence>
<dbReference type="GO" id="GO:0031640">
    <property type="term" value="P:killing of cells of another organism"/>
    <property type="evidence" value="ECO:0007669"/>
    <property type="project" value="UniProtKB-KW"/>
</dbReference>
<dbReference type="GO" id="GO:0042742">
    <property type="term" value="P:defense response to bacterium"/>
    <property type="evidence" value="ECO:0007669"/>
    <property type="project" value="UniProtKB-KW"/>
</dbReference>
<feature type="domain" description="M23ase beta-sheet core" evidence="3">
    <location>
        <begin position="29"/>
        <end position="133"/>
    </location>
</feature>
<dbReference type="EMBL" id="MT498055">
    <property type="protein sequence ID" value="QKY79793.1"/>
    <property type="molecule type" value="Genomic_DNA"/>
</dbReference>
<dbReference type="InterPro" id="IPR011055">
    <property type="entry name" value="Dup_hybrid_motif"/>
</dbReference>
<evidence type="ECO:0000256" key="1">
    <source>
        <dbReference type="ARBA" id="ARBA00022529"/>
    </source>
</evidence>
<dbReference type="InterPro" id="IPR050570">
    <property type="entry name" value="Cell_wall_metabolism_enzyme"/>
</dbReference>
<dbReference type="GO" id="GO:0004222">
    <property type="term" value="F:metalloendopeptidase activity"/>
    <property type="evidence" value="ECO:0007669"/>
    <property type="project" value="TreeGrafter"/>
</dbReference>
<dbReference type="Pfam" id="PF01551">
    <property type="entry name" value="Peptidase_M23"/>
    <property type="match status" value="1"/>
</dbReference>
<keyword evidence="2" id="KW-0081">Bacteriolytic enzyme</keyword>
<name>A0A7G3VC76_9CAUD</name>
<evidence type="ECO:0000259" key="3">
    <source>
        <dbReference type="Pfam" id="PF01551"/>
    </source>
</evidence>
<keyword evidence="1" id="KW-0929">Antimicrobial</keyword>
<dbReference type="Proteomes" id="UP000516407">
    <property type="component" value="Segment"/>
</dbReference>
<evidence type="ECO:0000313" key="4">
    <source>
        <dbReference type="EMBL" id="QKY79793.1"/>
    </source>
</evidence>
<dbReference type="CDD" id="cd12797">
    <property type="entry name" value="M23_peptidase"/>
    <property type="match status" value="1"/>
</dbReference>
<evidence type="ECO:0000313" key="5">
    <source>
        <dbReference type="Proteomes" id="UP000516407"/>
    </source>
</evidence>
<proteinExistence type="predicted"/>
<dbReference type="SUPFAM" id="SSF51261">
    <property type="entry name" value="Duplicated hybrid motif"/>
    <property type="match status" value="1"/>
</dbReference>
<keyword evidence="5" id="KW-1185">Reference proteome</keyword>
<dbReference type="Gene3D" id="2.70.70.10">
    <property type="entry name" value="Glucose Permease (Domain IIA)"/>
    <property type="match status" value="1"/>
</dbReference>
<dbReference type="PANTHER" id="PTHR21666:SF270">
    <property type="entry name" value="MUREIN HYDROLASE ACTIVATOR ENVC"/>
    <property type="match status" value="1"/>
</dbReference>
<reference evidence="4 5" key="1">
    <citation type="submission" date="2020-05" db="EMBL/GenBank/DDBJ databases">
        <authorList>
            <person name="Bohanan V.A."/>
            <person name="Brazelton B.R."/>
            <person name="Coffey L.M."/>
            <person name="Donovan A.R."/>
            <person name="Gales A.C."/>
            <person name="Glasscock A.J."/>
            <person name="Grill M."/>
            <person name="Harper M.C."/>
            <person name="Hollowell C.E."/>
            <person name="Liu T.Y."/>
            <person name="Mansour C."/>
            <person name="McDowell A.D."/>
            <person name="Miller T.E."/>
            <person name="Nash A.G."/>
            <person name="Seo J."/>
            <person name="Sherman Z.A."/>
            <person name="Albert R.M."/>
            <person name="Ayala A."/>
            <person name="Monti D.L."/>
            <person name="Garlena R.A."/>
            <person name="Russell D.A."/>
            <person name="Pope W.H."/>
            <person name="Jacobs-Sera D."/>
            <person name="Hatfull G.F."/>
        </authorList>
    </citation>
    <scope>NUCLEOTIDE SEQUENCE [LARGE SCALE GENOMIC DNA]</scope>
</reference>
<organism evidence="4 5">
    <name type="scientific">Arthrobacter phage Bumble</name>
    <dbReference type="NCBI Taxonomy" id="2743904"/>
    <lineage>
        <taxon>Viruses</taxon>
        <taxon>Duplodnaviria</taxon>
        <taxon>Heunggongvirae</taxon>
        <taxon>Uroviricota</taxon>
        <taxon>Caudoviricetes</taxon>
        <taxon>Berryhillviridae</taxon>
        <taxon>Altadenavirus</taxon>
        <taxon>Altadenavirus bumble</taxon>
    </lineage>
</organism>
<dbReference type="PANTHER" id="PTHR21666">
    <property type="entry name" value="PEPTIDASE-RELATED"/>
    <property type="match status" value="1"/>
</dbReference>
<dbReference type="InterPro" id="IPR016047">
    <property type="entry name" value="M23ase_b-sheet_dom"/>
</dbReference>
<accession>A0A7G3VC76</accession>
<gene>
    <name evidence="4" type="primary">27</name>
    <name evidence="4" type="ORF">SEA_BUMBLE_27</name>
</gene>